<reference evidence="8 9" key="1">
    <citation type="submission" date="2017-08" db="EMBL/GenBank/DDBJ databases">
        <title>Infants hospitalized years apart are colonized by the same room-sourced microbial strains.</title>
        <authorList>
            <person name="Brooks B."/>
            <person name="Olm M.R."/>
            <person name="Firek B.A."/>
            <person name="Baker R."/>
            <person name="Thomas B.C."/>
            <person name="Morowitz M.J."/>
            <person name="Banfield J.F."/>
        </authorList>
    </citation>
    <scope>NUCLEOTIDE SEQUENCE [LARGE SCALE GENOMIC DNA]</scope>
    <source>
        <strain evidence="8">S2_018_000_R3_110</strain>
    </source>
</reference>
<feature type="binding site" evidence="7">
    <location>
        <begin position="183"/>
        <end position="185"/>
    </location>
    <ligand>
        <name>beta-D-galactose</name>
        <dbReference type="ChEBI" id="CHEBI:27667"/>
    </ligand>
</feature>
<dbReference type="GO" id="GO:0030246">
    <property type="term" value="F:carbohydrate binding"/>
    <property type="evidence" value="ECO:0007669"/>
    <property type="project" value="InterPro"/>
</dbReference>
<sequence length="339" mass="36304">MGGGEPPSPLHGPMMPAIETFLLHHDDGIRVIVTNLGATLMAVNVPDHSGRRANVLLSHARPADYPAAGAPGPDAYMGATCGRYANRVTGAAFPLDGMIVRLVANEGANQLHGGVPGFHRAVWRVERAEATCVILSHRSPDGEAGWPGALSVTTTFLLPAPDTLRVVYHATTDRPTHVNLVSHPYFNLSGDPATTIHDHRLRIASDRFLPIDAAALPTGERRSVAGTPFDFRASRPVGREVLPGYNHNYCLSGDGMREVAWLDHAGSGRSLTIATDRPGLQFYDGYGLSGAFAPHTGLCLEAQGWPDAANHPDFPSSRIDPGDRWQAITEWRFGPSPAS</sequence>
<dbReference type="InterPro" id="IPR011013">
    <property type="entry name" value="Gal_mutarotase_sf_dom"/>
</dbReference>
<dbReference type="EMBL" id="QFNF01000006">
    <property type="protein sequence ID" value="PZO79746.1"/>
    <property type="molecule type" value="Genomic_DNA"/>
</dbReference>
<organism evidence="8 9">
    <name type="scientific">Sphingomonas hengshuiensis</name>
    <dbReference type="NCBI Taxonomy" id="1609977"/>
    <lineage>
        <taxon>Bacteria</taxon>
        <taxon>Pseudomonadati</taxon>
        <taxon>Pseudomonadota</taxon>
        <taxon>Alphaproteobacteria</taxon>
        <taxon>Sphingomonadales</taxon>
        <taxon>Sphingomonadaceae</taxon>
        <taxon>Sphingomonas</taxon>
    </lineage>
</organism>
<evidence type="ECO:0000256" key="4">
    <source>
        <dbReference type="ARBA" id="ARBA00023277"/>
    </source>
</evidence>
<accession>A0A2W4ZDJ1</accession>
<dbReference type="InterPro" id="IPR014718">
    <property type="entry name" value="GH-type_carb-bd"/>
</dbReference>
<feature type="binding site" evidence="7">
    <location>
        <begin position="86"/>
        <end position="87"/>
    </location>
    <ligand>
        <name>beta-D-galactose</name>
        <dbReference type="ChEBI" id="CHEBI:27667"/>
    </ligand>
</feature>
<dbReference type="AlphaFoldDB" id="A0A2W4ZDJ1"/>
<dbReference type="GO" id="GO:0004034">
    <property type="term" value="F:aldose 1-epimerase activity"/>
    <property type="evidence" value="ECO:0007669"/>
    <property type="project" value="UniProtKB-EC"/>
</dbReference>
<dbReference type="CDD" id="cd09019">
    <property type="entry name" value="galactose_mutarotase_like"/>
    <property type="match status" value="1"/>
</dbReference>
<evidence type="ECO:0000313" key="8">
    <source>
        <dbReference type="EMBL" id="PZO79746.1"/>
    </source>
</evidence>
<dbReference type="UniPathway" id="UPA00242"/>
<evidence type="ECO:0000256" key="1">
    <source>
        <dbReference type="ARBA" id="ARBA00005028"/>
    </source>
</evidence>
<keyword evidence="4 5" id="KW-0119">Carbohydrate metabolism</keyword>
<evidence type="ECO:0000313" key="9">
    <source>
        <dbReference type="Proteomes" id="UP000248614"/>
    </source>
</evidence>
<dbReference type="GO" id="GO:0005737">
    <property type="term" value="C:cytoplasm"/>
    <property type="evidence" value="ECO:0007669"/>
    <property type="project" value="TreeGrafter"/>
</dbReference>
<dbReference type="EC" id="5.1.3.3" evidence="5"/>
<dbReference type="GO" id="GO:0033499">
    <property type="term" value="P:galactose catabolic process via UDP-galactose, Leloir pathway"/>
    <property type="evidence" value="ECO:0007669"/>
    <property type="project" value="TreeGrafter"/>
</dbReference>
<proteinExistence type="inferred from homology"/>
<dbReference type="SUPFAM" id="SSF74650">
    <property type="entry name" value="Galactose mutarotase-like"/>
    <property type="match status" value="1"/>
</dbReference>
<dbReference type="PIRSF" id="PIRSF005096">
    <property type="entry name" value="GALM"/>
    <property type="match status" value="1"/>
</dbReference>
<evidence type="ECO:0000256" key="5">
    <source>
        <dbReference type="PIRNR" id="PIRNR005096"/>
    </source>
</evidence>
<evidence type="ECO:0000256" key="6">
    <source>
        <dbReference type="PIRSR" id="PIRSR005096-1"/>
    </source>
</evidence>
<evidence type="ECO:0000256" key="7">
    <source>
        <dbReference type="PIRSR" id="PIRSR005096-3"/>
    </source>
</evidence>
<protein>
    <recommendedName>
        <fullName evidence="5">Aldose 1-epimerase</fullName>
        <ecNumber evidence="5">5.1.3.3</ecNumber>
    </recommendedName>
</protein>
<keyword evidence="3 5" id="KW-0413">Isomerase</keyword>
<dbReference type="PANTHER" id="PTHR10091:SF0">
    <property type="entry name" value="GALACTOSE MUTAROTASE"/>
    <property type="match status" value="1"/>
</dbReference>
<dbReference type="GO" id="GO:0006006">
    <property type="term" value="P:glucose metabolic process"/>
    <property type="evidence" value="ECO:0007669"/>
    <property type="project" value="TreeGrafter"/>
</dbReference>
<dbReference type="NCBIfam" id="NF008277">
    <property type="entry name" value="PRK11055.1"/>
    <property type="match status" value="1"/>
</dbReference>
<dbReference type="Pfam" id="PF01263">
    <property type="entry name" value="Aldose_epim"/>
    <property type="match status" value="1"/>
</dbReference>
<dbReference type="Proteomes" id="UP000248614">
    <property type="component" value="Unassembled WGS sequence"/>
</dbReference>
<comment type="pathway">
    <text evidence="1 5">Carbohydrate metabolism; hexose metabolism.</text>
</comment>
<evidence type="ECO:0000256" key="3">
    <source>
        <dbReference type="ARBA" id="ARBA00023235"/>
    </source>
</evidence>
<evidence type="ECO:0000256" key="2">
    <source>
        <dbReference type="ARBA" id="ARBA00006206"/>
    </source>
</evidence>
<gene>
    <name evidence="8" type="ORF">DI632_03725</name>
</gene>
<feature type="active site" description="Proton acceptor" evidence="6">
    <location>
        <position position="301"/>
    </location>
</feature>
<dbReference type="InterPro" id="IPR015443">
    <property type="entry name" value="Aldose_1-epimerase"/>
</dbReference>
<name>A0A2W4ZDJ1_9SPHN</name>
<comment type="similarity">
    <text evidence="2 5">Belongs to the aldose epimerase family.</text>
</comment>
<dbReference type="InterPro" id="IPR008183">
    <property type="entry name" value="Aldose_1/G6P_1-epimerase"/>
</dbReference>
<dbReference type="Gene3D" id="2.70.98.10">
    <property type="match status" value="1"/>
</dbReference>
<dbReference type="InterPro" id="IPR047215">
    <property type="entry name" value="Galactose_mutarotase-like"/>
</dbReference>
<comment type="catalytic activity">
    <reaction evidence="5">
        <text>alpha-D-glucose = beta-D-glucose</text>
        <dbReference type="Rhea" id="RHEA:10264"/>
        <dbReference type="ChEBI" id="CHEBI:15903"/>
        <dbReference type="ChEBI" id="CHEBI:17925"/>
        <dbReference type="EC" id="5.1.3.3"/>
    </reaction>
</comment>
<comment type="caution">
    <text evidence="8">The sequence shown here is derived from an EMBL/GenBank/DDBJ whole genome shotgun (WGS) entry which is preliminary data.</text>
</comment>
<dbReference type="PANTHER" id="PTHR10091">
    <property type="entry name" value="ALDOSE-1-EPIMERASE"/>
    <property type="match status" value="1"/>
</dbReference>
<feature type="active site" description="Proton donor" evidence="6">
    <location>
        <position position="183"/>
    </location>
</feature>